<dbReference type="GeneTree" id="ENSGT00730000111174"/>
<evidence type="ECO:0000256" key="4">
    <source>
        <dbReference type="ARBA" id="ARBA00023069"/>
    </source>
</evidence>
<evidence type="ECO:0000259" key="10">
    <source>
        <dbReference type="Pfam" id="PF13868"/>
    </source>
</evidence>
<organism evidence="11 12">
    <name type="scientific">Maylandia zebra</name>
    <name type="common">zebra mbuna</name>
    <dbReference type="NCBI Taxonomy" id="106582"/>
    <lineage>
        <taxon>Eukaryota</taxon>
        <taxon>Metazoa</taxon>
        <taxon>Chordata</taxon>
        <taxon>Craniata</taxon>
        <taxon>Vertebrata</taxon>
        <taxon>Euteleostomi</taxon>
        <taxon>Actinopterygii</taxon>
        <taxon>Neopterygii</taxon>
        <taxon>Teleostei</taxon>
        <taxon>Neoteleostei</taxon>
        <taxon>Acanthomorphata</taxon>
        <taxon>Ovalentaria</taxon>
        <taxon>Cichlomorphae</taxon>
        <taxon>Cichliformes</taxon>
        <taxon>Cichlidae</taxon>
        <taxon>African cichlids</taxon>
        <taxon>Pseudocrenilabrinae</taxon>
        <taxon>Haplochromini</taxon>
        <taxon>Maylandia</taxon>
        <taxon>Maylandia zebra complex</taxon>
    </lineage>
</organism>
<reference evidence="11 12" key="1">
    <citation type="journal article" date="2014" name="Nature">
        <title>The genomic substrate for adaptive radiation in African cichlid fish.</title>
        <authorList>
            <person name="Brawand D."/>
            <person name="Wagner C.E."/>
            <person name="Li Y.I."/>
            <person name="Malinsky M."/>
            <person name="Keller I."/>
            <person name="Fan S."/>
            <person name="Simakov O."/>
            <person name="Ng A.Y."/>
            <person name="Lim Z.W."/>
            <person name="Bezault E."/>
            <person name="Turner-Maier J."/>
            <person name="Johnson J."/>
            <person name="Alcazar R."/>
            <person name="Noh H.J."/>
            <person name="Russell P."/>
            <person name="Aken B."/>
            <person name="Alfoldi J."/>
            <person name="Amemiya C."/>
            <person name="Azzouzi N."/>
            <person name="Baroiller J.F."/>
            <person name="Barloy-Hubler F."/>
            <person name="Berlin A."/>
            <person name="Bloomquist R."/>
            <person name="Carleton K.L."/>
            <person name="Conte M.A."/>
            <person name="D'Cotta H."/>
            <person name="Eshel O."/>
            <person name="Gaffney L."/>
            <person name="Galibert F."/>
            <person name="Gante H.F."/>
            <person name="Gnerre S."/>
            <person name="Greuter L."/>
            <person name="Guyon R."/>
            <person name="Haddad N.S."/>
            <person name="Haerty W."/>
            <person name="Harris R.M."/>
            <person name="Hofmann H.A."/>
            <person name="Hourlier T."/>
            <person name="Hulata G."/>
            <person name="Jaffe D.B."/>
            <person name="Lara M."/>
            <person name="Lee A.P."/>
            <person name="MacCallum I."/>
            <person name="Mwaiko S."/>
            <person name="Nikaido M."/>
            <person name="Nishihara H."/>
            <person name="Ozouf-Costaz C."/>
            <person name="Penman D.J."/>
            <person name="Przybylski D."/>
            <person name="Rakotomanga M."/>
            <person name="Renn S.C.P."/>
            <person name="Ribeiro F.J."/>
            <person name="Ron M."/>
            <person name="Salzburger W."/>
            <person name="Sanchez-Pulido L."/>
            <person name="Santos M.E."/>
            <person name="Searle S."/>
            <person name="Sharpe T."/>
            <person name="Swofford R."/>
            <person name="Tan F.J."/>
            <person name="Williams L."/>
            <person name="Young S."/>
            <person name="Yin S."/>
            <person name="Okada N."/>
            <person name="Kocher T.D."/>
            <person name="Miska E.A."/>
            <person name="Lander E.S."/>
            <person name="Venkatesh B."/>
            <person name="Fernald R.D."/>
            <person name="Meyer A."/>
            <person name="Ponting C.P."/>
            <person name="Streelman J.T."/>
            <person name="Lindblad-Toh K."/>
            <person name="Seehausen O."/>
            <person name="Di Palma F."/>
        </authorList>
    </citation>
    <scope>NUCLEOTIDE SEQUENCE</scope>
</reference>
<protein>
    <recommendedName>
        <fullName evidence="7">Cilia- and flagella-associated protein 45</fullName>
    </recommendedName>
</protein>
<comment type="similarity">
    <text evidence="6">Belongs to the CFAP45 family.</text>
</comment>
<evidence type="ECO:0000313" key="11">
    <source>
        <dbReference type="Ensembl" id="ENSMZEP00005017154.1"/>
    </source>
</evidence>
<evidence type="ECO:0000256" key="8">
    <source>
        <dbReference type="SAM" id="Coils"/>
    </source>
</evidence>
<dbReference type="KEGG" id="mze:101477238"/>
<dbReference type="Proteomes" id="UP000265160">
    <property type="component" value="LG14"/>
</dbReference>
<evidence type="ECO:0000256" key="6">
    <source>
        <dbReference type="ARBA" id="ARBA00034116"/>
    </source>
</evidence>
<dbReference type="GO" id="GO:0031514">
    <property type="term" value="C:motile cilium"/>
    <property type="evidence" value="ECO:0007669"/>
    <property type="project" value="UniProtKB-SubCell"/>
</dbReference>
<dbReference type="Pfam" id="PF13868">
    <property type="entry name" value="TPH"/>
    <property type="match status" value="1"/>
</dbReference>
<dbReference type="PANTHER" id="PTHR15504">
    <property type="entry name" value="NASOPHARYNGEAL EPITHELIUM SPECIFIC PROTEIN 1"/>
    <property type="match status" value="1"/>
</dbReference>
<reference evidence="11" key="3">
    <citation type="submission" date="2025-09" db="UniProtKB">
        <authorList>
            <consortium name="Ensembl"/>
        </authorList>
    </citation>
    <scope>IDENTIFICATION</scope>
</reference>
<evidence type="ECO:0000256" key="5">
    <source>
        <dbReference type="ARBA" id="ARBA00023273"/>
    </source>
</evidence>
<keyword evidence="4" id="KW-0969">Cilium</keyword>
<name>A0A3P9C528_9CICH</name>
<accession>A0A3P9C528</accession>
<evidence type="ECO:0000256" key="3">
    <source>
        <dbReference type="ARBA" id="ARBA00023054"/>
    </source>
</evidence>
<evidence type="ECO:0000256" key="2">
    <source>
        <dbReference type="ARBA" id="ARBA00022846"/>
    </source>
</evidence>
<reference evidence="11" key="2">
    <citation type="submission" date="2025-08" db="UniProtKB">
        <authorList>
            <consortium name="Ensembl"/>
        </authorList>
    </citation>
    <scope>IDENTIFICATION</scope>
</reference>
<dbReference type="CTD" id="25790"/>
<dbReference type="RefSeq" id="XP_004544046.2">
    <property type="nucleotide sequence ID" value="XM_004543989.3"/>
</dbReference>
<comment type="subcellular location">
    <subcellularLocation>
        <location evidence="1">Cell projection</location>
        <location evidence="1">Cilium</location>
        <location evidence="1">Flagellum</location>
    </subcellularLocation>
</comment>
<feature type="domain" description="Trichohyalin-plectin-homology" evidence="10">
    <location>
        <begin position="168"/>
        <end position="513"/>
    </location>
</feature>
<dbReference type="InterPro" id="IPR043597">
    <property type="entry name" value="TPH_dom"/>
</dbReference>
<sequence>MRLASSSTSSRGKMYLGRYRTLDSGSRVDEDLFENQKSFDKRVKSAGVAKDCSWKNQEGETLQIITKDLIRNLRIPQRDPSRESVLLPPAEFKRLNSTSWLLLKEDREALRQAYQRKKEEELKAAEERKHRIHEADLSRKQNQPLTELEIEARERAQRLVERSNALRMEQEDEIKQLNQLILGAQCQANRDYQIEEKKQIRMELTEEERRLDNMMEVERRKALETLDKIEELRRQQRVKGRQEIYDQIQKRLENRELEEGKKEKESQQTREDQERMNLEDLKVLEKKRMEQQLLQEEIKCINAETMRAKERRIEEEKLADMRVKEYLLKKQEQQAECEAEQRRIKKEKELEIARLRAQQEKEKDYKAEQDELRARRNQDAAEREWRRKERERAAKKAQLEATLRSAHMEQVHYKERNLSVEASREKAEFERLLKVQQEEMVKEQVQNDRQRHKVQQHAQDIRQQMKEREILATAKRKETFKEAERLMEETRQRRLRLDELKQKKLQELKATGLCEKYCNQVERKVQTLTG</sequence>
<keyword evidence="2" id="KW-0282">Flagellum</keyword>
<evidence type="ECO:0000313" key="12">
    <source>
        <dbReference type="Proteomes" id="UP000265160"/>
    </source>
</evidence>
<dbReference type="STRING" id="106582.ENSMZEP00005017154"/>
<keyword evidence="5" id="KW-0966">Cell projection</keyword>
<evidence type="ECO:0000256" key="9">
    <source>
        <dbReference type="SAM" id="MobiDB-lite"/>
    </source>
</evidence>
<feature type="region of interest" description="Disordered" evidence="9">
    <location>
        <begin position="361"/>
        <end position="387"/>
    </location>
</feature>
<dbReference type="PANTHER" id="PTHR15504:SF0">
    <property type="entry name" value="CILIA- AND FLAGELLA-ASSOCIATED PROTEIN 45"/>
    <property type="match status" value="1"/>
</dbReference>
<dbReference type="AlphaFoldDB" id="A0A3P9C528"/>
<dbReference type="RefSeq" id="XP_012772651.2">
    <property type="nucleotide sequence ID" value="XM_012917197.3"/>
</dbReference>
<keyword evidence="3 8" id="KW-0175">Coiled coil</keyword>
<proteinExistence type="inferred from homology"/>
<keyword evidence="12" id="KW-1185">Reference proteome</keyword>
<dbReference type="InterPro" id="IPR033253">
    <property type="entry name" value="CFAP45"/>
</dbReference>
<evidence type="ECO:0000256" key="1">
    <source>
        <dbReference type="ARBA" id="ARBA00004230"/>
    </source>
</evidence>
<evidence type="ECO:0000256" key="7">
    <source>
        <dbReference type="ARBA" id="ARBA00034142"/>
    </source>
</evidence>
<feature type="coiled-coil region" evidence="8">
    <location>
        <begin position="419"/>
        <end position="446"/>
    </location>
</feature>
<dbReference type="Ensembl" id="ENSMZET00005017700.1">
    <property type="protein sequence ID" value="ENSMZEP00005017154.1"/>
    <property type="gene ID" value="ENSMZEG00005012892.1"/>
</dbReference>